<dbReference type="OrthoDB" id="783585at2759"/>
<dbReference type="PANTHER" id="PTHR33783:SF5">
    <property type="entry name" value="VQ MOTIF-CONTAINING PROTEIN 5"/>
    <property type="match status" value="1"/>
</dbReference>
<dbReference type="PANTHER" id="PTHR33783">
    <property type="entry name" value="PROTEIN HAIKU1"/>
    <property type="match status" value="1"/>
</dbReference>
<feature type="region of interest" description="Disordered" evidence="1">
    <location>
        <begin position="69"/>
        <end position="91"/>
    </location>
</feature>
<protein>
    <recommendedName>
        <fullName evidence="2">VQ domain-containing protein</fullName>
    </recommendedName>
</protein>
<dbReference type="AlphaFoldDB" id="V4K7G9"/>
<dbReference type="KEGG" id="eus:EUTSA_v10009422mg"/>
<dbReference type="InterPro" id="IPR039612">
    <property type="entry name" value="VQ_5/9/14"/>
</dbReference>
<dbReference type="Gramene" id="ESQ33525">
    <property type="protein sequence ID" value="ESQ33525"/>
    <property type="gene ID" value="EUTSA_v10009422mg"/>
</dbReference>
<proteinExistence type="predicted"/>
<name>V4K7G9_EUTSA</name>
<dbReference type="InterPro" id="IPR008889">
    <property type="entry name" value="VQ"/>
</dbReference>
<dbReference type="Proteomes" id="UP000030689">
    <property type="component" value="Unassembled WGS sequence"/>
</dbReference>
<sequence length="213" mass="24409">MNQRPQNDHLRVNKTGKYIRKSIFHQIHANANAIFQPQQPQQKTQVYIINKNDFKSVVQQLTSYHSCEPLPQSFPKHQKNRPEPVNRTSSVPPITTVVQEDPHVSLYMRYLQSLLEDSSESDGDQFQQPFDESQSDMLAQTQVPKKSMSYSNGLEPVMTTTLTSPWFDGSLQQIDGAYSLESTRAEYPQPLTPSFTYSSMTQPGVFDPDLEYF</sequence>
<evidence type="ECO:0000259" key="2">
    <source>
        <dbReference type="Pfam" id="PF05678"/>
    </source>
</evidence>
<keyword evidence="4" id="KW-1185">Reference proteome</keyword>
<dbReference type="Pfam" id="PF05678">
    <property type="entry name" value="VQ"/>
    <property type="match status" value="1"/>
</dbReference>
<organism evidence="3 4">
    <name type="scientific">Eutrema salsugineum</name>
    <name type="common">Saltwater cress</name>
    <name type="synonym">Sisymbrium salsugineum</name>
    <dbReference type="NCBI Taxonomy" id="72664"/>
    <lineage>
        <taxon>Eukaryota</taxon>
        <taxon>Viridiplantae</taxon>
        <taxon>Streptophyta</taxon>
        <taxon>Embryophyta</taxon>
        <taxon>Tracheophyta</taxon>
        <taxon>Spermatophyta</taxon>
        <taxon>Magnoliopsida</taxon>
        <taxon>eudicotyledons</taxon>
        <taxon>Gunneridae</taxon>
        <taxon>Pentapetalae</taxon>
        <taxon>rosids</taxon>
        <taxon>malvids</taxon>
        <taxon>Brassicales</taxon>
        <taxon>Brassicaceae</taxon>
        <taxon>Eutremeae</taxon>
        <taxon>Eutrema</taxon>
    </lineage>
</organism>
<evidence type="ECO:0000313" key="4">
    <source>
        <dbReference type="Proteomes" id="UP000030689"/>
    </source>
</evidence>
<dbReference type="STRING" id="72664.V4K7G9"/>
<dbReference type="OMA" id="DENQSHM"/>
<feature type="domain" description="VQ" evidence="2">
    <location>
        <begin position="44"/>
        <end position="62"/>
    </location>
</feature>
<dbReference type="EMBL" id="KI517683">
    <property type="protein sequence ID" value="ESQ33525.1"/>
    <property type="molecule type" value="Genomic_DNA"/>
</dbReference>
<accession>V4K7G9</accession>
<gene>
    <name evidence="3" type="ORF">EUTSA_v10009422mg</name>
</gene>
<reference evidence="3 4" key="1">
    <citation type="journal article" date="2013" name="Front. Plant Sci.">
        <title>The Reference Genome of the Halophytic Plant Eutrema salsugineum.</title>
        <authorList>
            <person name="Yang R."/>
            <person name="Jarvis D.E."/>
            <person name="Chen H."/>
            <person name="Beilstein M.A."/>
            <person name="Grimwood J."/>
            <person name="Jenkins J."/>
            <person name="Shu S."/>
            <person name="Prochnik S."/>
            <person name="Xin M."/>
            <person name="Ma C."/>
            <person name="Schmutz J."/>
            <person name="Wing R.A."/>
            <person name="Mitchell-Olds T."/>
            <person name="Schumaker K.S."/>
            <person name="Wang X."/>
        </authorList>
    </citation>
    <scope>NUCLEOTIDE SEQUENCE [LARGE SCALE GENOMIC DNA]</scope>
</reference>
<evidence type="ECO:0000256" key="1">
    <source>
        <dbReference type="SAM" id="MobiDB-lite"/>
    </source>
</evidence>
<evidence type="ECO:0000313" key="3">
    <source>
        <dbReference type="EMBL" id="ESQ33525.1"/>
    </source>
</evidence>